<evidence type="ECO:0000256" key="3">
    <source>
        <dbReference type="ARBA" id="ARBA00022723"/>
    </source>
</evidence>
<dbReference type="InterPro" id="IPR036157">
    <property type="entry name" value="dUTPase-like_sf"/>
</dbReference>
<dbReference type="GO" id="GO:0000287">
    <property type="term" value="F:magnesium ion binding"/>
    <property type="evidence" value="ECO:0007669"/>
    <property type="project" value="UniProtKB-UniRule"/>
</dbReference>
<dbReference type="AlphaFoldDB" id="A0A5C6VXD6"/>
<proteinExistence type="inferred from homology"/>
<dbReference type="InterPro" id="IPR029054">
    <property type="entry name" value="dUTPase-like"/>
</dbReference>
<keyword evidence="5 8" id="KW-0460">Magnesium</keyword>
<dbReference type="RefSeq" id="WP_146949261.1">
    <property type="nucleotide sequence ID" value="NZ_VOQF01000007.1"/>
</dbReference>
<dbReference type="GO" id="GO:0004170">
    <property type="term" value="F:dUTP diphosphatase activity"/>
    <property type="evidence" value="ECO:0007669"/>
    <property type="project" value="UniProtKB-UniRule"/>
</dbReference>
<dbReference type="GO" id="GO:0046081">
    <property type="term" value="P:dUTP catabolic process"/>
    <property type="evidence" value="ECO:0007669"/>
    <property type="project" value="InterPro"/>
</dbReference>
<keyword evidence="11" id="KW-1185">Reference proteome</keyword>
<keyword evidence="3 8" id="KW-0479">Metal-binding</keyword>
<accession>A0A5C6VXD6</accession>
<comment type="pathway">
    <text evidence="8">Pyrimidine metabolism; dUMP biosynthesis; dUMP from dCTP (dUTP route): step 2/2.</text>
</comment>
<dbReference type="InterPro" id="IPR008181">
    <property type="entry name" value="dUTPase"/>
</dbReference>
<dbReference type="NCBIfam" id="TIGR00576">
    <property type="entry name" value="dut"/>
    <property type="match status" value="1"/>
</dbReference>
<feature type="domain" description="dUTPase-like" evidence="9">
    <location>
        <begin position="16"/>
        <end position="143"/>
    </location>
</feature>
<dbReference type="PANTHER" id="PTHR11241">
    <property type="entry name" value="DEOXYURIDINE 5'-TRIPHOSPHATE NUCLEOTIDOHYDROLASE"/>
    <property type="match status" value="1"/>
</dbReference>
<dbReference type="SUPFAM" id="SSF51283">
    <property type="entry name" value="dUTPase-like"/>
    <property type="match status" value="1"/>
</dbReference>
<organism evidence="10 11">
    <name type="scientific">Metabacillus litoralis</name>
    <dbReference type="NCBI Taxonomy" id="152268"/>
    <lineage>
        <taxon>Bacteria</taxon>
        <taxon>Bacillati</taxon>
        <taxon>Bacillota</taxon>
        <taxon>Bacilli</taxon>
        <taxon>Bacillales</taxon>
        <taxon>Bacillaceae</taxon>
        <taxon>Metabacillus</taxon>
    </lineage>
</organism>
<evidence type="ECO:0000313" key="10">
    <source>
        <dbReference type="EMBL" id="TXC90167.1"/>
    </source>
</evidence>
<evidence type="ECO:0000256" key="6">
    <source>
        <dbReference type="ARBA" id="ARBA00023080"/>
    </source>
</evidence>
<comment type="cofactor">
    <cofactor evidence="1 8">
        <name>Mg(2+)</name>
        <dbReference type="ChEBI" id="CHEBI:18420"/>
    </cofactor>
</comment>
<reference evidence="10 11" key="1">
    <citation type="journal article" date="2005" name="Int. J. Syst. Evol. Microbiol.">
        <title>Bacillus litoralis sp. nov., isolated from a tidal flat of the Yellow Sea in Korea.</title>
        <authorList>
            <person name="Yoon J.H."/>
            <person name="Oh T.K."/>
        </authorList>
    </citation>
    <scope>NUCLEOTIDE SEQUENCE [LARGE SCALE GENOMIC DNA]</scope>
    <source>
        <strain evidence="10 11">SW-211</strain>
    </source>
</reference>
<feature type="binding site" evidence="8">
    <location>
        <begin position="64"/>
        <end position="66"/>
    </location>
    <ligand>
        <name>substrate</name>
    </ligand>
</feature>
<feature type="binding site" evidence="8">
    <location>
        <position position="77"/>
    </location>
    <ligand>
        <name>substrate</name>
    </ligand>
</feature>
<comment type="caution">
    <text evidence="10">The sequence shown here is derived from an EMBL/GenBank/DDBJ whole genome shotgun (WGS) entry which is preliminary data.</text>
</comment>
<evidence type="ECO:0000256" key="7">
    <source>
        <dbReference type="ARBA" id="ARBA00047686"/>
    </source>
</evidence>
<dbReference type="UniPathway" id="UPA00610">
    <property type="reaction ID" value="UER00666"/>
</dbReference>
<evidence type="ECO:0000256" key="4">
    <source>
        <dbReference type="ARBA" id="ARBA00022801"/>
    </source>
</evidence>
<dbReference type="NCBIfam" id="NF001862">
    <property type="entry name" value="PRK00601.1"/>
    <property type="match status" value="1"/>
</dbReference>
<evidence type="ECO:0000256" key="8">
    <source>
        <dbReference type="HAMAP-Rule" id="MF_00116"/>
    </source>
</evidence>
<dbReference type="EMBL" id="VOQF01000007">
    <property type="protein sequence ID" value="TXC90167.1"/>
    <property type="molecule type" value="Genomic_DNA"/>
</dbReference>
<evidence type="ECO:0000259" key="9">
    <source>
        <dbReference type="Pfam" id="PF00692"/>
    </source>
</evidence>
<sequence length="145" mass="15629">MKYKLKVKLLNKDALLPLQANKGDAGLDLYSNEEKVIMPGEAELISTGISIELPEGTEAQVRPRSGLALKHSVTVLNSPGTIDEGYRGEIKVILINHGKDEFKVEKHVRIAQMVIAPVPKVELVQVEELSGSARGEGGFGSSGLK</sequence>
<dbReference type="InterPro" id="IPR033704">
    <property type="entry name" value="dUTPase_trimeric"/>
</dbReference>
<protein>
    <recommendedName>
        <fullName evidence="8">Deoxyuridine 5'-triphosphate nucleotidohydrolase</fullName>
        <shortName evidence="8">dUTPase</shortName>
        <ecNumber evidence="8">3.6.1.23</ecNumber>
    </recommendedName>
    <alternativeName>
        <fullName evidence="8">dUTP pyrophosphatase</fullName>
    </alternativeName>
</protein>
<dbReference type="EC" id="3.6.1.23" evidence="8"/>
<comment type="caution">
    <text evidence="8">Lacks conserved residue(s) required for the propagation of feature annotation.</text>
</comment>
<dbReference type="HAMAP" id="MF_00116">
    <property type="entry name" value="dUTPase_bact"/>
    <property type="match status" value="1"/>
</dbReference>
<dbReference type="Gene3D" id="2.70.40.10">
    <property type="match status" value="1"/>
</dbReference>
<feature type="binding site" evidence="8">
    <location>
        <begin position="81"/>
        <end position="83"/>
    </location>
    <ligand>
        <name>substrate</name>
    </ligand>
</feature>
<keyword evidence="6 8" id="KW-0546">Nucleotide metabolism</keyword>
<dbReference type="PANTHER" id="PTHR11241:SF0">
    <property type="entry name" value="DEOXYURIDINE 5'-TRIPHOSPHATE NUCLEOTIDOHYDROLASE"/>
    <property type="match status" value="1"/>
</dbReference>
<dbReference type="OrthoDB" id="9809956at2"/>
<keyword evidence="4 8" id="KW-0378">Hydrolase</keyword>
<name>A0A5C6VXD6_9BACI</name>
<evidence type="ECO:0000256" key="2">
    <source>
        <dbReference type="ARBA" id="ARBA00006581"/>
    </source>
</evidence>
<dbReference type="FunFam" id="2.70.40.10:FF:000008">
    <property type="entry name" value="Deoxyuridine 5'-triphosphate nucleotidohydrolase"/>
    <property type="match status" value="1"/>
</dbReference>
<comment type="function">
    <text evidence="8">This enzyme is involved in nucleotide metabolism: it produces dUMP, the immediate precursor of thymidine nucleotides and it decreases the intracellular concentration of dUTP so that uracil cannot be incorporated into DNA.</text>
</comment>
<dbReference type="Pfam" id="PF00692">
    <property type="entry name" value="dUTPase"/>
    <property type="match status" value="1"/>
</dbReference>
<dbReference type="CDD" id="cd07557">
    <property type="entry name" value="trimeric_dUTPase"/>
    <property type="match status" value="1"/>
</dbReference>
<evidence type="ECO:0000313" key="11">
    <source>
        <dbReference type="Proteomes" id="UP000321363"/>
    </source>
</evidence>
<evidence type="ECO:0000256" key="5">
    <source>
        <dbReference type="ARBA" id="ARBA00022842"/>
    </source>
</evidence>
<gene>
    <name evidence="8" type="primary">dut</name>
    <name evidence="10" type="ORF">FS935_13985</name>
</gene>
<dbReference type="GO" id="GO:0006226">
    <property type="term" value="P:dUMP biosynthetic process"/>
    <property type="evidence" value="ECO:0007669"/>
    <property type="project" value="UniProtKB-UniRule"/>
</dbReference>
<dbReference type="Proteomes" id="UP000321363">
    <property type="component" value="Unassembled WGS sequence"/>
</dbReference>
<comment type="similarity">
    <text evidence="2 8">Belongs to the dUTPase family.</text>
</comment>
<evidence type="ECO:0000256" key="1">
    <source>
        <dbReference type="ARBA" id="ARBA00001946"/>
    </source>
</evidence>
<comment type="catalytic activity">
    <reaction evidence="7 8">
        <text>dUTP + H2O = dUMP + diphosphate + H(+)</text>
        <dbReference type="Rhea" id="RHEA:10248"/>
        <dbReference type="ChEBI" id="CHEBI:15377"/>
        <dbReference type="ChEBI" id="CHEBI:15378"/>
        <dbReference type="ChEBI" id="CHEBI:33019"/>
        <dbReference type="ChEBI" id="CHEBI:61555"/>
        <dbReference type="ChEBI" id="CHEBI:246422"/>
        <dbReference type="EC" id="3.6.1.23"/>
    </reaction>
</comment>